<feature type="compositionally biased region" description="Acidic residues" evidence="1">
    <location>
        <begin position="68"/>
        <end position="96"/>
    </location>
</feature>
<accession>A0A507CK97</accession>
<dbReference type="EMBL" id="QEAM01000408">
    <property type="protein sequence ID" value="TPX40161.1"/>
    <property type="molecule type" value="Genomic_DNA"/>
</dbReference>
<protein>
    <submittedName>
        <fullName evidence="2">Uncharacterized protein</fullName>
    </submittedName>
</protein>
<organism evidence="2 3">
    <name type="scientific">Synchytrium endobioticum</name>
    <dbReference type="NCBI Taxonomy" id="286115"/>
    <lineage>
        <taxon>Eukaryota</taxon>
        <taxon>Fungi</taxon>
        <taxon>Fungi incertae sedis</taxon>
        <taxon>Chytridiomycota</taxon>
        <taxon>Chytridiomycota incertae sedis</taxon>
        <taxon>Chytridiomycetes</taxon>
        <taxon>Synchytriales</taxon>
        <taxon>Synchytriaceae</taxon>
        <taxon>Synchytrium</taxon>
    </lineage>
</organism>
<dbReference type="AlphaFoldDB" id="A0A507CK97"/>
<reference evidence="2 3" key="1">
    <citation type="journal article" date="2019" name="Sci. Rep.">
        <title>Comparative genomics of chytrid fungi reveal insights into the obligate biotrophic and pathogenic lifestyle of Synchytrium endobioticum.</title>
        <authorList>
            <person name="van de Vossenberg B.T.L.H."/>
            <person name="Warris S."/>
            <person name="Nguyen H.D.T."/>
            <person name="van Gent-Pelzer M.P.E."/>
            <person name="Joly D.L."/>
            <person name="van de Geest H.C."/>
            <person name="Bonants P.J.M."/>
            <person name="Smith D.S."/>
            <person name="Levesque C.A."/>
            <person name="van der Lee T.A.J."/>
        </authorList>
    </citation>
    <scope>NUCLEOTIDE SEQUENCE [LARGE SCALE GENOMIC DNA]</scope>
    <source>
        <strain evidence="2 3">LEV6574</strain>
    </source>
</reference>
<feature type="region of interest" description="Disordered" evidence="1">
    <location>
        <begin position="1"/>
        <end position="124"/>
    </location>
</feature>
<evidence type="ECO:0000313" key="2">
    <source>
        <dbReference type="EMBL" id="TPX40161.1"/>
    </source>
</evidence>
<evidence type="ECO:0000256" key="1">
    <source>
        <dbReference type="SAM" id="MobiDB-lite"/>
    </source>
</evidence>
<comment type="caution">
    <text evidence="2">The sequence shown here is derived from an EMBL/GenBank/DDBJ whole genome shotgun (WGS) entry which is preliminary data.</text>
</comment>
<dbReference type="OrthoDB" id="2144121at2759"/>
<name>A0A507CK97_9FUNG</name>
<sequence>MASSVPAHQHQHQARPSDAARIPAPETLPDTYIEPSAQDVVQTATDRADTAYTPEDPEPGMDTGGQLEADDPDDDVSEDDDTSTDDDDDDDDDDDGLTPTRADPPSLRASTLNQPRGVYTEDESLMSADRELLLRGEAGQAVDEREDQRRVTTYVAASHRRNLSVQSKLESAERASALHEKITGYPLEINAATGEVVTETGEYPANEE</sequence>
<evidence type="ECO:0000313" key="3">
    <source>
        <dbReference type="Proteomes" id="UP000320475"/>
    </source>
</evidence>
<proteinExistence type="predicted"/>
<gene>
    <name evidence="2" type="ORF">SeLEV6574_g06755</name>
</gene>
<dbReference type="Proteomes" id="UP000320475">
    <property type="component" value="Unassembled WGS sequence"/>
</dbReference>